<keyword evidence="4" id="KW-0347">Helicase</keyword>
<dbReference type="CDD" id="cd18793">
    <property type="entry name" value="SF2_C_SNF"/>
    <property type="match status" value="1"/>
</dbReference>
<dbReference type="PANTHER" id="PTHR10799">
    <property type="entry name" value="SNF2/RAD54 HELICASE FAMILY"/>
    <property type="match status" value="1"/>
</dbReference>
<dbReference type="GO" id="GO:0016787">
    <property type="term" value="F:hydrolase activity"/>
    <property type="evidence" value="ECO:0007669"/>
    <property type="project" value="UniProtKB-KW"/>
</dbReference>
<dbReference type="PROSITE" id="PS51194">
    <property type="entry name" value="HELICASE_CTER"/>
    <property type="match status" value="1"/>
</dbReference>
<dbReference type="GO" id="GO:0005524">
    <property type="term" value="F:ATP binding"/>
    <property type="evidence" value="ECO:0007669"/>
    <property type="project" value="InterPro"/>
</dbReference>
<keyword evidence="5" id="KW-1185">Reference proteome</keyword>
<dbReference type="InterPro" id="IPR001650">
    <property type="entry name" value="Helicase_C-like"/>
</dbReference>
<dbReference type="InterPro" id="IPR049730">
    <property type="entry name" value="SNF2/RAD54-like_C"/>
</dbReference>
<dbReference type="SUPFAM" id="SSF52540">
    <property type="entry name" value="P-loop containing nucleoside triphosphate hydrolases"/>
    <property type="match status" value="2"/>
</dbReference>
<dbReference type="SMART" id="SM00490">
    <property type="entry name" value="HELICc"/>
    <property type="match status" value="1"/>
</dbReference>
<dbReference type="GO" id="GO:0004386">
    <property type="term" value="F:helicase activity"/>
    <property type="evidence" value="ECO:0007669"/>
    <property type="project" value="UniProtKB-KW"/>
</dbReference>
<dbReference type="InterPro" id="IPR038718">
    <property type="entry name" value="SNF2-like_sf"/>
</dbReference>
<feature type="domain" description="Helicase ATP-binding" evidence="2">
    <location>
        <begin position="626"/>
        <end position="788"/>
    </location>
</feature>
<dbReference type="AlphaFoldDB" id="A0A6H0SJT6"/>
<evidence type="ECO:0000259" key="3">
    <source>
        <dbReference type="PROSITE" id="PS51194"/>
    </source>
</evidence>
<dbReference type="InterPro" id="IPR014001">
    <property type="entry name" value="Helicase_ATP-bd"/>
</dbReference>
<dbReference type="PROSITE" id="PS51192">
    <property type="entry name" value="HELICASE_ATP_BIND_1"/>
    <property type="match status" value="1"/>
</dbReference>
<reference evidence="4 5" key="1">
    <citation type="submission" date="2018-09" db="EMBL/GenBank/DDBJ databases">
        <title>Glutamicibacter mishrai S5-52T (LMG 29155T = KCTC 39846T).</title>
        <authorList>
            <person name="Das S.K."/>
        </authorList>
    </citation>
    <scope>NUCLEOTIDE SEQUENCE [LARGE SCALE GENOMIC DNA]</scope>
    <source>
        <strain evidence="4 5">S5-52</strain>
    </source>
</reference>
<keyword evidence="1" id="KW-0378">Hydrolase</keyword>
<organism evidence="4 5">
    <name type="scientific">Glutamicibacter mishrai</name>
    <dbReference type="NCBI Taxonomy" id="1775880"/>
    <lineage>
        <taxon>Bacteria</taxon>
        <taxon>Bacillati</taxon>
        <taxon>Actinomycetota</taxon>
        <taxon>Actinomycetes</taxon>
        <taxon>Micrococcales</taxon>
        <taxon>Micrococcaceae</taxon>
        <taxon>Glutamicibacter</taxon>
    </lineage>
</organism>
<gene>
    <name evidence="4" type="ORF">D3791_05360</name>
</gene>
<feature type="domain" description="Helicase C-terminal" evidence="3">
    <location>
        <begin position="909"/>
        <end position="1065"/>
    </location>
</feature>
<dbReference type="InterPro" id="IPR027417">
    <property type="entry name" value="P-loop_NTPase"/>
</dbReference>
<dbReference type="Gene3D" id="3.40.50.10810">
    <property type="entry name" value="Tandem AAA-ATPase domain"/>
    <property type="match status" value="1"/>
</dbReference>
<name>A0A6H0SJT6_9MICC</name>
<dbReference type="Proteomes" id="UP000502331">
    <property type="component" value="Chromosome"/>
</dbReference>
<accession>A0A6H0SJT6</accession>
<dbReference type="Pfam" id="PF00176">
    <property type="entry name" value="SNF2-rel_dom"/>
    <property type="match status" value="1"/>
</dbReference>
<dbReference type="Gene3D" id="3.40.50.300">
    <property type="entry name" value="P-loop containing nucleotide triphosphate hydrolases"/>
    <property type="match status" value="1"/>
</dbReference>
<dbReference type="InterPro" id="IPR000330">
    <property type="entry name" value="SNF2_N"/>
</dbReference>
<sequence>MAMMEFQLNFESLDLLVSDDELRAGRMYHKAGLVQDVDRYQRVSSSGVTGLVAGLEVVANFHIVGDRIEFEGFCSGHPSEKSCAEVAALLLEVLSDEDDPLIVSDIESDPYAWRRNAVPQWERNLNRLLPVPEDEIDIIEEPLGLILKILRTPRYGGDDLLTLQARPAKRGSKSPWVQSGVSWKSVAFDEHFPREQRRAVIELNRLREHAEKQKYGHFWEAKDWISLMEVPGRDLIAAFGELRDAGVAIINGATSGKSEVNFSEVQAQAYLDMRRGENGLTVEGILRGPVEEHTHLLPIGNPPALLAYSSKPLEKSKDWGLAEFAEPVSGELATFIASGVQFIPSTDVQRFEDSHLDRMRALAPLKSADVSYAIPEPPRPVLRLRVSSTAETVNLHYSWKYAPKATKQRSVEKEILASIKDKLGDDSALGNVNSRGIYEDRELSIDESIDFMVYTLPLLEEHPDILIEAQNQLPKYRILDTPATVSIEAGENTGDWFDLTVEVTIDDIKVPFALLLAALTLRLDYLVLEDMTVIPIASEDFAQLRQLIAEAGELGKVEGNTIRVHKLSIDWWHELLDLGIIEAQHSQWLQNMNELSRGEELQKVQLPESFKANLRPYQEQGLSWLNFLRTHSLGGVLADDMGLGKTVQLLACLEQARLENPDQKFLVLAPTSVVGNWINEAHRFTPNLKTWGITSTAKKAGQTVADQLGDAQLIVTSYTIFRLSYEEFEAAGFSVMIMDEAQQLKNHTSKGYKQARQLPVPCKFVVTGTPMENNLMELWALVSMAAPGLLGGQNAFKDNYQKQIADGDKERLDRLKSRLRPFVLRRTKEQVVPELPAKTEQILEVELEPSHRKAYDRRFQRVRQEVLGLVDDVDSNRFKILQSLTLLRQLALDPSLVGEGDGASAKLELLREMMGDAVAEGHKILVFSQFTSFLTKAKDIAVELGIDHGYLDGSTSGAKRKDLIEGFTDGDFPVFFISLKSGGFGINLTAADYCILLDPWWNPAAEAQAIDRAHRIGQEKPVYVYRLVAKDTIESKVLALQAKKTQLFNDVLGDEAQAGQPAALSADDFLALME</sequence>
<proteinExistence type="predicted"/>
<keyword evidence="4" id="KW-0547">Nucleotide-binding</keyword>
<evidence type="ECO:0000313" key="4">
    <source>
        <dbReference type="EMBL" id="QIV86605.1"/>
    </source>
</evidence>
<dbReference type="Pfam" id="PF00271">
    <property type="entry name" value="Helicase_C"/>
    <property type="match status" value="1"/>
</dbReference>
<evidence type="ECO:0000259" key="2">
    <source>
        <dbReference type="PROSITE" id="PS51192"/>
    </source>
</evidence>
<keyword evidence="4" id="KW-0067">ATP-binding</keyword>
<protein>
    <submittedName>
        <fullName evidence="4">DEAD/DEAH box helicase</fullName>
    </submittedName>
</protein>
<evidence type="ECO:0000313" key="5">
    <source>
        <dbReference type="Proteomes" id="UP000502331"/>
    </source>
</evidence>
<dbReference type="EMBL" id="CP032549">
    <property type="protein sequence ID" value="QIV86605.1"/>
    <property type="molecule type" value="Genomic_DNA"/>
</dbReference>
<dbReference type="SMART" id="SM00487">
    <property type="entry name" value="DEXDc"/>
    <property type="match status" value="1"/>
</dbReference>
<evidence type="ECO:0000256" key="1">
    <source>
        <dbReference type="ARBA" id="ARBA00022801"/>
    </source>
</evidence>